<comment type="caution">
    <text evidence="1">The sequence shown here is derived from an EMBL/GenBank/DDBJ whole genome shotgun (WGS) entry which is preliminary data.</text>
</comment>
<accession>A0AA89AZR2</accession>
<dbReference type="Proteomes" id="UP001188597">
    <property type="component" value="Unassembled WGS sequence"/>
</dbReference>
<sequence length="79" mass="8770">MAVMEAKQAVGDIGDEGSEGGVCWRQWEIEVVGENGSWRSEITKELMEKDWLKNVAIKTIPLQTFGTSNPDITCPVFDP</sequence>
<protein>
    <submittedName>
        <fullName evidence="1">Uncharacterized protein</fullName>
    </submittedName>
</protein>
<name>A0AA89AZR2_9ASTE</name>
<organism evidence="1 2">
    <name type="scientific">Escallonia herrerae</name>
    <dbReference type="NCBI Taxonomy" id="1293975"/>
    <lineage>
        <taxon>Eukaryota</taxon>
        <taxon>Viridiplantae</taxon>
        <taxon>Streptophyta</taxon>
        <taxon>Embryophyta</taxon>
        <taxon>Tracheophyta</taxon>
        <taxon>Spermatophyta</taxon>
        <taxon>Magnoliopsida</taxon>
        <taxon>eudicotyledons</taxon>
        <taxon>Gunneridae</taxon>
        <taxon>Pentapetalae</taxon>
        <taxon>asterids</taxon>
        <taxon>campanulids</taxon>
        <taxon>Escalloniales</taxon>
        <taxon>Escalloniaceae</taxon>
        <taxon>Escallonia</taxon>
    </lineage>
</organism>
<keyword evidence="2" id="KW-1185">Reference proteome</keyword>
<evidence type="ECO:0000313" key="1">
    <source>
        <dbReference type="EMBL" id="KAK3017326.1"/>
    </source>
</evidence>
<evidence type="ECO:0000313" key="2">
    <source>
        <dbReference type="Proteomes" id="UP001188597"/>
    </source>
</evidence>
<reference evidence="1" key="1">
    <citation type="submission" date="2022-12" db="EMBL/GenBank/DDBJ databases">
        <title>Draft genome assemblies for two species of Escallonia (Escalloniales).</title>
        <authorList>
            <person name="Chanderbali A."/>
            <person name="Dervinis C."/>
            <person name="Anghel I."/>
            <person name="Soltis D."/>
            <person name="Soltis P."/>
            <person name="Zapata F."/>
        </authorList>
    </citation>
    <scope>NUCLEOTIDE SEQUENCE</scope>
    <source>
        <strain evidence="1">UCBG64.0493</strain>
        <tissue evidence="1">Leaf</tissue>
    </source>
</reference>
<dbReference type="AlphaFoldDB" id="A0AA89AZR2"/>
<proteinExistence type="predicted"/>
<dbReference type="EMBL" id="JAVXUP010001010">
    <property type="protein sequence ID" value="KAK3017326.1"/>
    <property type="molecule type" value="Genomic_DNA"/>
</dbReference>
<gene>
    <name evidence="1" type="ORF">RJ639_005479</name>
</gene>